<feature type="signal peptide" evidence="1">
    <location>
        <begin position="1"/>
        <end position="18"/>
    </location>
</feature>
<proteinExistence type="predicted"/>
<dbReference type="GeneID" id="20707424"/>
<dbReference type="KEGG" id="vda:VDAG_05961"/>
<dbReference type="HOGENOM" id="CLU_2470779_0_0_1"/>
<dbReference type="EMBL" id="DS572707">
    <property type="protein sequence ID" value="EGY15107.1"/>
    <property type="molecule type" value="Genomic_DNA"/>
</dbReference>
<dbReference type="InParanoid" id="G2X820"/>
<organism evidence="2 3">
    <name type="scientific">Verticillium dahliae (strain VdLs.17 / ATCC MYA-4575 / FGSC 10137)</name>
    <name type="common">Verticillium wilt</name>
    <dbReference type="NCBI Taxonomy" id="498257"/>
    <lineage>
        <taxon>Eukaryota</taxon>
        <taxon>Fungi</taxon>
        <taxon>Dikarya</taxon>
        <taxon>Ascomycota</taxon>
        <taxon>Pezizomycotina</taxon>
        <taxon>Sordariomycetes</taxon>
        <taxon>Hypocreomycetidae</taxon>
        <taxon>Glomerellales</taxon>
        <taxon>Plectosphaerellaceae</taxon>
        <taxon>Verticillium</taxon>
    </lineage>
</organism>
<evidence type="ECO:0000256" key="1">
    <source>
        <dbReference type="SAM" id="SignalP"/>
    </source>
</evidence>
<evidence type="ECO:0000313" key="3">
    <source>
        <dbReference type="Proteomes" id="UP000001611"/>
    </source>
</evidence>
<feature type="chain" id="PRO_5003439016" description="Secreted protein" evidence="1">
    <location>
        <begin position="19"/>
        <end position="88"/>
    </location>
</feature>
<name>G2X820_VERDV</name>
<dbReference type="RefSeq" id="XP_009657270.1">
    <property type="nucleotide sequence ID" value="XM_009658975.1"/>
</dbReference>
<reference evidence="2 3" key="1">
    <citation type="submission" date="2008-03" db="EMBL/GenBank/DDBJ databases">
        <title>The Genome Sequence of Verticillium dahliae VdLs.17.</title>
        <authorList>
            <consortium name="The Broad Institute Genome Sequencing Platform"/>
            <person name="Ma L.-J.J."/>
            <person name="Klosterman S.J."/>
            <person name="Subbarao K."/>
            <person name="Dobinson K."/>
            <person name="Veronese P."/>
            <person name="Kang S."/>
            <person name="Gold S.E."/>
            <person name="Young S."/>
            <person name="Jaffe D."/>
            <person name="Gnerre S."/>
            <person name="Berlin A."/>
            <person name="Heiman D."/>
            <person name="Hepburn T."/>
            <person name="Sykes S."/>
            <person name="Alvarado L."/>
            <person name="Kodira C.D."/>
            <person name="Lander E."/>
            <person name="Galagan J."/>
            <person name="Nusbaum C."/>
            <person name="Birren B."/>
        </authorList>
    </citation>
    <scope>NUCLEOTIDE SEQUENCE [LARGE SCALE GENOMIC DNA]</scope>
    <source>
        <strain evidence="3">VdLs.17 / ATCC MYA-4575 / FGSC 10137</strain>
    </source>
</reference>
<accession>G2X820</accession>
<gene>
    <name evidence="2" type="ORF">VDAG_05961</name>
</gene>
<keyword evidence="3" id="KW-1185">Reference proteome</keyword>
<protein>
    <recommendedName>
        <fullName evidence="4">Secreted protein</fullName>
    </recommendedName>
</protein>
<reference evidence="3" key="2">
    <citation type="journal article" date="2011" name="PLoS Pathog.">
        <title>Comparative genomics yields insights into niche adaptation of plant vascular wilt pathogens.</title>
        <authorList>
            <person name="Klosterman S.J."/>
            <person name="Subbarao K.V."/>
            <person name="Kang S."/>
            <person name="Veronese P."/>
            <person name="Gold S.E."/>
            <person name="Thomma B.P.H.J."/>
            <person name="Chen Z."/>
            <person name="Henrissat B."/>
            <person name="Lee Y.-H."/>
            <person name="Park J."/>
            <person name="Garcia-Pedrajas M.D."/>
            <person name="Barbara D.J."/>
            <person name="Anchieta A."/>
            <person name="de Jonge R."/>
            <person name="Santhanam P."/>
            <person name="Maruthachalam K."/>
            <person name="Atallah Z."/>
            <person name="Amyotte S.G."/>
            <person name="Paz Z."/>
            <person name="Inderbitzin P."/>
            <person name="Hayes R.J."/>
            <person name="Heiman D.I."/>
            <person name="Young S."/>
            <person name="Zeng Q."/>
            <person name="Engels R."/>
            <person name="Galagan J."/>
            <person name="Cuomo C.A."/>
            <person name="Dobinson K.F."/>
            <person name="Ma L.-J."/>
        </authorList>
    </citation>
    <scope>NUCLEOTIDE SEQUENCE [LARGE SCALE GENOMIC DNA]</scope>
    <source>
        <strain evidence="3">VdLs.17 / ATCC MYA-4575 / FGSC 10137</strain>
    </source>
</reference>
<dbReference type="Proteomes" id="UP000001611">
    <property type="component" value="Unassembled WGS sequence"/>
</dbReference>
<evidence type="ECO:0000313" key="2">
    <source>
        <dbReference type="EMBL" id="EGY15107.1"/>
    </source>
</evidence>
<evidence type="ECO:0008006" key="4">
    <source>
        <dbReference type="Google" id="ProtNLM"/>
    </source>
</evidence>
<keyword evidence="1" id="KW-0732">Signal</keyword>
<sequence length="88" mass="9779">MFLTASVLLLDLTAPSTKQSWTRRSDTIGLLRQNPVFSCQSSCQSSERLAINTDGKDNMFKVGQSYLAACSKGEEPRRCRASLARKLH</sequence>
<dbReference type="AlphaFoldDB" id="G2X820"/>